<comment type="caution">
    <text evidence="6">The sequence shown here is derived from an EMBL/GenBank/DDBJ whole genome shotgun (WGS) entry which is preliminary data.</text>
</comment>
<dbReference type="Pfam" id="PF13385">
    <property type="entry name" value="Laminin_G_3"/>
    <property type="match status" value="2"/>
</dbReference>
<dbReference type="SMART" id="SM00560">
    <property type="entry name" value="LamGL"/>
    <property type="match status" value="2"/>
</dbReference>
<feature type="chain" id="PRO_5030832570" description="Staphylococcus aureus surface protein A" evidence="3">
    <location>
        <begin position="23"/>
        <end position="2497"/>
    </location>
</feature>
<evidence type="ECO:0000259" key="5">
    <source>
        <dbReference type="SMART" id="SM00560"/>
    </source>
</evidence>
<organism evidence="6 7">
    <name type="scientific">Prosthecobacter vanneervenii</name>
    <dbReference type="NCBI Taxonomy" id="48466"/>
    <lineage>
        <taxon>Bacteria</taxon>
        <taxon>Pseudomonadati</taxon>
        <taxon>Verrucomicrobiota</taxon>
        <taxon>Verrucomicrobiia</taxon>
        <taxon>Verrucomicrobiales</taxon>
        <taxon>Verrucomicrobiaceae</taxon>
        <taxon>Prosthecobacter</taxon>
    </lineage>
</organism>
<dbReference type="SUPFAM" id="SSF49363">
    <property type="entry name" value="Purple acid phosphatase, N-terminal domain"/>
    <property type="match status" value="1"/>
</dbReference>
<dbReference type="GO" id="GO:0046872">
    <property type="term" value="F:metal ion binding"/>
    <property type="evidence" value="ECO:0007669"/>
    <property type="project" value="InterPro"/>
</dbReference>
<feature type="domain" description="LamG-like jellyroll fold" evidence="5">
    <location>
        <begin position="611"/>
        <end position="774"/>
    </location>
</feature>
<dbReference type="Pfam" id="PF16656">
    <property type="entry name" value="Pur_ac_phosph_N"/>
    <property type="match status" value="1"/>
</dbReference>
<dbReference type="Proteomes" id="UP000590740">
    <property type="component" value="Unassembled WGS sequence"/>
</dbReference>
<feature type="signal peptide" evidence="3">
    <location>
        <begin position="1"/>
        <end position="22"/>
    </location>
</feature>
<dbReference type="InterPro" id="IPR039331">
    <property type="entry name" value="PAPs-like"/>
</dbReference>
<feature type="domain" description="PKD/Chitinase" evidence="4">
    <location>
        <begin position="838"/>
        <end position="925"/>
    </location>
</feature>
<dbReference type="Gene3D" id="2.60.120.200">
    <property type="match status" value="2"/>
</dbReference>
<dbReference type="PANTHER" id="PTHR22953">
    <property type="entry name" value="ACID PHOSPHATASE RELATED"/>
    <property type="match status" value="1"/>
</dbReference>
<dbReference type="SUPFAM" id="SSF49299">
    <property type="entry name" value="PKD domain"/>
    <property type="match status" value="2"/>
</dbReference>
<dbReference type="SUPFAM" id="SSF49899">
    <property type="entry name" value="Concanavalin A-like lectins/glucanases"/>
    <property type="match status" value="2"/>
</dbReference>
<evidence type="ECO:0000313" key="6">
    <source>
        <dbReference type="EMBL" id="MBB5034020.1"/>
    </source>
</evidence>
<keyword evidence="1 3" id="KW-0732">Signal</keyword>
<dbReference type="Gene3D" id="2.60.40.380">
    <property type="entry name" value="Purple acid phosphatase-like, N-terminal"/>
    <property type="match status" value="1"/>
</dbReference>
<dbReference type="InterPro" id="IPR006558">
    <property type="entry name" value="LamG-like"/>
</dbReference>
<dbReference type="Gene3D" id="2.60.40.10">
    <property type="entry name" value="Immunoglobulins"/>
    <property type="match status" value="6"/>
</dbReference>
<dbReference type="PANTHER" id="PTHR22953:SF153">
    <property type="entry name" value="PURPLE ACID PHOSPHATASE"/>
    <property type="match status" value="1"/>
</dbReference>
<name>A0A7W7YDT4_9BACT</name>
<feature type="domain" description="PKD/Chitinase" evidence="4">
    <location>
        <begin position="1837"/>
        <end position="1932"/>
    </location>
</feature>
<keyword evidence="2" id="KW-1015">Disulfide bond</keyword>
<dbReference type="InterPro" id="IPR008963">
    <property type="entry name" value="Purple_acid_Pase-like_N"/>
</dbReference>
<evidence type="ECO:0000313" key="7">
    <source>
        <dbReference type="Proteomes" id="UP000590740"/>
    </source>
</evidence>
<protein>
    <recommendedName>
        <fullName evidence="8">Staphylococcus aureus surface protein A</fullName>
    </recommendedName>
</protein>
<proteinExistence type="predicted"/>
<gene>
    <name evidence="6" type="ORF">HNQ65_003611</name>
</gene>
<dbReference type="InterPro" id="IPR029052">
    <property type="entry name" value="Metallo-depent_PP-like"/>
</dbReference>
<dbReference type="InterPro" id="IPR022409">
    <property type="entry name" value="PKD/Chitinase_dom"/>
</dbReference>
<dbReference type="Gene3D" id="3.60.21.10">
    <property type="match status" value="2"/>
</dbReference>
<dbReference type="SUPFAM" id="SSF56300">
    <property type="entry name" value="Metallo-dependent phosphatases"/>
    <property type="match status" value="2"/>
</dbReference>
<dbReference type="Pfam" id="PF00149">
    <property type="entry name" value="Metallophos"/>
    <property type="match status" value="1"/>
</dbReference>
<evidence type="ECO:0000256" key="1">
    <source>
        <dbReference type="ARBA" id="ARBA00022729"/>
    </source>
</evidence>
<dbReference type="InterPro" id="IPR035986">
    <property type="entry name" value="PKD_dom_sf"/>
</dbReference>
<evidence type="ECO:0000256" key="2">
    <source>
        <dbReference type="ARBA" id="ARBA00023157"/>
    </source>
</evidence>
<dbReference type="Pfam" id="PF17957">
    <property type="entry name" value="Big_7"/>
    <property type="match status" value="6"/>
</dbReference>
<evidence type="ECO:0000259" key="4">
    <source>
        <dbReference type="SMART" id="SM00089"/>
    </source>
</evidence>
<dbReference type="InterPro" id="IPR013783">
    <property type="entry name" value="Ig-like_fold"/>
</dbReference>
<evidence type="ECO:0000256" key="3">
    <source>
        <dbReference type="SAM" id="SignalP"/>
    </source>
</evidence>
<dbReference type="Gene3D" id="2.60.120.260">
    <property type="entry name" value="Galactose-binding domain-like"/>
    <property type="match status" value="1"/>
</dbReference>
<dbReference type="EMBL" id="JACHIG010000008">
    <property type="protein sequence ID" value="MBB5034020.1"/>
    <property type="molecule type" value="Genomic_DNA"/>
</dbReference>
<reference evidence="6 7" key="1">
    <citation type="submission" date="2020-08" db="EMBL/GenBank/DDBJ databases">
        <title>Genomic Encyclopedia of Type Strains, Phase IV (KMG-IV): sequencing the most valuable type-strain genomes for metagenomic binning, comparative biology and taxonomic classification.</title>
        <authorList>
            <person name="Goeker M."/>
        </authorList>
    </citation>
    <scope>NUCLEOTIDE SEQUENCE [LARGE SCALE GENOMIC DNA]</scope>
    <source>
        <strain evidence="6 7">DSM 12252</strain>
    </source>
</reference>
<dbReference type="InterPro" id="IPR004843">
    <property type="entry name" value="Calcineurin-like_PHP"/>
</dbReference>
<dbReference type="InterPro" id="IPR015914">
    <property type="entry name" value="PAPs_N"/>
</dbReference>
<keyword evidence="7" id="KW-1185">Reference proteome</keyword>
<accession>A0A7W7YDT4</accession>
<dbReference type="InterPro" id="IPR013320">
    <property type="entry name" value="ConA-like_dom_sf"/>
</dbReference>
<feature type="domain" description="PKD/Chitinase" evidence="4">
    <location>
        <begin position="1346"/>
        <end position="1432"/>
    </location>
</feature>
<evidence type="ECO:0008006" key="8">
    <source>
        <dbReference type="Google" id="ProtNLM"/>
    </source>
</evidence>
<dbReference type="SMART" id="SM00089">
    <property type="entry name" value="PKD"/>
    <property type="match status" value="3"/>
</dbReference>
<dbReference type="GO" id="GO:0003993">
    <property type="term" value="F:acid phosphatase activity"/>
    <property type="evidence" value="ECO:0007669"/>
    <property type="project" value="InterPro"/>
</dbReference>
<feature type="domain" description="LamG-like jellyroll fold" evidence="5">
    <location>
        <begin position="262"/>
        <end position="427"/>
    </location>
</feature>
<sequence>MTSLRLTALFLAAMTCTSALYAANFNGIFVENFDSMGTSGTTPPSGWSVYGVFGGSSTTWTSSIPASAVAGGTLTTSLTAATTYTATSNTNGFNYATSTATSDRSLGTSPTTGAGVALQLSLTNTTGASVNSVQISYDTRAFTAATSANELPGYWLFYSLDNGTTWTNVSATNPTITTVPNTAGSYVTAPATITLGSAWASSGTLLLRWVDDNAQQTSPDQVIGLDNVTISLPVTTSSNQALLFNSNRYITMGAATATLGASNLTLECWFKRTGSGTATSTGTGGVTNAIPLVTKGRAEADGSNVDCNYFFGIDASTNKLCADFEAQAGVSGITAGQNYPIIGSTVIQNDTWYHAAVTYDTSTYTWNLYLNGVLDATFTNPTGAAPRNDSIQHFGIGTAMTSTGAAAGWFQGVIDEVRVWNIARTATQIAASKSSEITTATTGLLARYGLNEGTGTSVSNTVGTAGAPTGTLTNSPMWINGAPFNTNVAPTAALTAPATGTTATVSAGVSLTATASDTDGTVAQVEFLRDGSVVGTVTSSPYTFTDSTVTAGVHTYAARATDNGGAATTSSTVTVSVLTSATKTALLFDGVNDYVTMGVAPELNAGGPPSNGFTLECWFRKEGTGVTSSSGNGGVTGVPLFGKGRGEAENSNVDCNYFFGINTSGLLVADFEAYPATGITGGQNYPITGSNTPITNNVWHHAAATYDGNSATWTLYLDGVSVGTATAAAGALPRYDSIQHFGIGAAFTSAGVAEGAFAGRIDEVRVWNYARSASEIAGAKDYEIASATGLIGRYGLNEGTGTTTANSVGTGAPVGTMTNGPLWVDGAAFTPNILPTVSLDAPTAAYTGTAPATVHFAATASDSDGSITKVEFYNGSTKVGESTSAPFAYDWAAVAAGDYTLSARAIDNQGGTTTSATVSITVSPNPNKAPVIALTAPVDNASGLGSSTNLNVSLSDPEGDAMTVTFYGRKTTPSTPGADFSFIAVPDTQFYSENTGRNASGGSSGAVVSLFNAQTQWMVDNRSTRNIAFVSHMGDIVQNGDTYQQEWINADGAMKKIESQTNTLRAYGIPWGGAPGNHDFGTGGGTGTTTYYNQYFGTNRWAGRNYYGGNFGTTNNSNYEFFSASGLDFIVIHLEYNAGAVSSYQAMLDWADALLKAYPNRRAIVTSHWIVNTGNPATFSTQGQAIYDNLKDNPNLFLMLCGHVNGEGRRSDTYQGRTVYSILQDYQDIVDGGRAFMRIYTFSPANNQITVESYSPTLNRAVNASDSVPSWTAAYTLPYNMQSSLTDWVPLGTASVSAGGTSASLNWTGLEAGGSYEWYATVTDTINTATSTTRRFSTAANSLPAVAVTSPADGSGVALNTAITINASASDTDGTVAKVEFFDADTKLGEDTSAPYSFAWSNATAGNHTLTAVATDNSGGSTLSAPVVISVNNTPPTVALTEPDPGEIFDSPASIYMTADAADTDGTVARVEYYANGTKVGEATTSPYAFFWNNVYTGSYTLTAKAIDDGGASTTSAVRTVSVTNTDNVAPTAAITSPAGGVAYAGGITITASAADTDGTITKVEFFNGSTKLGEATTAPYSLLWSSVAVGTYTLTVTSTDNDGAATTSSPVTINVQAAPLSFSENFDSMGTSGTSPPSGWSMKNANSGTTNATWTDSIPIPGNGTNSVSAMVAASGALTANSAPSATNNNGYNAQGASSTDRVLCTSPTSVAGVAIQWQLTNTGSTTITALNIGYDTRRYTAASTANELPGYWLFYSLDNGTTWTNVSDLNPTLSGSGVQVPNTVGVTTISPAYFPLSSGWAAGATLLLRWVDDNAVATSPDQIIGLDNVTLSAAGAQIGSAPSVAVTAPLATDAFTAPATINISASASDTDGTITKVEFYNGATKLGEASTSPYGYAWSGVASGSYSLTARATDNDGNITISSAVAITVNAAPGSGTLTRAAYLQQAGPTTMTIRWRSSQSIVGRVRYGSSAASLTSIADETAAATDHEVTLTGLTPGTTYFYSIGSPYDTLAGGDAAHTFTTPPVAGTTPNTRIWVLGDAGTGTSSQTSVRDAFYTWTGSRDPNLVLELGDNAYNSGLDSEFQTKVFDIYGSLMKRVPFWSCLGNHETSQATSFVDTYPYFSVYTFPKNGECGGVASGSEHYYSFDYGNIHFITLDSMTASRSPSGAMATWLKNDLASTTRTWIICIFHHPPYTKGSHNSDTETELMEMRANILPILENGGVDLVLCGHSHCYERSYLLDGHYGLSSTLTSAMKKNAGDGRPAGNGAYIKPLTGPRDHFGAVYSVTGSAGQTSGGSLNHPAHYISLNNLGSLVLDVNGTTLNATFLRETGAVNDSFTLIKQGAADSDGDGLTDEFEIANGLNRNSSSDATTDSDGDGISNLVEFAFGTNPNSSDPGKLVVSNGTIISRGQPDVSITSTATSVDFRADFCRRKDQSTAGITYTVQFSSDLTTWQSSTVTPTVIADDGIYEVVTVKYPFFINGQKARFFRVTVTPN</sequence>